<sequence>MRGNPKECVTAIKLSSYRYVNDLGMIGGGNLLFNLKFFMIYIDFIHEAVAAGATPPPDPVGPGRNGYPVPGGGQVVPHPVGGFPSDQAAGTALRRQPV</sequence>
<reference evidence="2 3" key="1">
    <citation type="submission" date="2024-04" db="EMBL/GenBank/DDBJ databases">
        <authorList>
            <person name="Cremers G."/>
        </authorList>
    </citation>
    <scope>NUCLEOTIDE SEQUENCE [LARGE SCALE GENOMIC DNA]</scope>
    <source>
        <strain evidence="2">MeCH1-AG</strain>
    </source>
</reference>
<dbReference type="EMBL" id="OZ026884">
    <property type="protein sequence ID" value="CAL1239125.1"/>
    <property type="molecule type" value="Genomic_DNA"/>
</dbReference>
<dbReference type="Proteomes" id="UP001497493">
    <property type="component" value="Chromosome"/>
</dbReference>
<keyword evidence="3" id="KW-1185">Reference proteome</keyword>
<feature type="region of interest" description="Disordered" evidence="1">
    <location>
        <begin position="53"/>
        <end position="98"/>
    </location>
</feature>
<name>A0ABM9NEU9_9GAMM</name>
<evidence type="ECO:0000313" key="3">
    <source>
        <dbReference type="Proteomes" id="UP001497493"/>
    </source>
</evidence>
<gene>
    <name evidence="2" type="ORF">MECH1_V1_0349</name>
</gene>
<evidence type="ECO:0000256" key="1">
    <source>
        <dbReference type="SAM" id="MobiDB-lite"/>
    </source>
</evidence>
<accession>A0ABM9NEU9</accession>
<protein>
    <submittedName>
        <fullName evidence="2">Uncharacterized protein</fullName>
    </submittedName>
</protein>
<organism evidence="2 3">
    <name type="scientific">Candidatus Methylocalor cossyra</name>
    <dbReference type="NCBI Taxonomy" id="3108543"/>
    <lineage>
        <taxon>Bacteria</taxon>
        <taxon>Pseudomonadati</taxon>
        <taxon>Pseudomonadota</taxon>
        <taxon>Gammaproteobacteria</taxon>
        <taxon>Methylococcales</taxon>
        <taxon>Methylococcaceae</taxon>
        <taxon>Candidatus Methylocalor</taxon>
    </lineage>
</organism>
<evidence type="ECO:0000313" key="2">
    <source>
        <dbReference type="EMBL" id="CAL1239125.1"/>
    </source>
</evidence>
<proteinExistence type="predicted"/>